<keyword evidence="5" id="KW-1185">Reference proteome</keyword>
<dbReference type="Proteomes" id="UP000748108">
    <property type="component" value="Unassembled WGS sequence"/>
</dbReference>
<organism evidence="3 5">
    <name type="scientific">Hydrogenibacillus schlegelii</name>
    <name type="common">Bacillus schlegelii</name>
    <dbReference type="NCBI Taxonomy" id="1484"/>
    <lineage>
        <taxon>Bacteria</taxon>
        <taxon>Bacillati</taxon>
        <taxon>Bacillota</taxon>
        <taxon>Bacilli</taxon>
        <taxon>Bacillales</taxon>
        <taxon>Bacillales Family X. Incertae Sedis</taxon>
        <taxon>Hydrogenibacillus</taxon>
    </lineage>
</organism>
<dbReference type="RefSeq" id="WP_066441202.1">
    <property type="nucleotide sequence ID" value="NZ_CBCSAS010000002.1"/>
</dbReference>
<accession>A0A179IMI3</accession>
<dbReference type="InterPro" id="IPR016181">
    <property type="entry name" value="Acyl_CoA_acyltransferase"/>
</dbReference>
<comment type="caution">
    <text evidence="3">The sequence shown here is derived from an EMBL/GenBank/DDBJ whole genome shotgun (WGS) entry which is preliminary data.</text>
</comment>
<dbReference type="CDD" id="cd04301">
    <property type="entry name" value="NAT_SF"/>
    <property type="match status" value="1"/>
</dbReference>
<reference evidence="2" key="3">
    <citation type="journal article" date="2021" name="Microbiology">
        <title>Metagenomic Analysis of the Microbial Community in the Underground Coal Fire Area (Kemerovo Region, Russia) Revealed Predominance of Thermophilic Members of the Phyla Deinococcus-thermus, Aquificae, and Firmicutes.</title>
        <authorList>
            <person name="Kadnikov V."/>
            <person name="Mardanov A.V."/>
            <person name="Beletsky A.V."/>
            <person name="Karnachuk O.V."/>
            <person name="Ravin N.V."/>
        </authorList>
    </citation>
    <scope>NUCLEOTIDE SEQUENCE</scope>
    <source>
        <strain evidence="2">RBS10-49</strain>
    </source>
</reference>
<dbReference type="Gene3D" id="3.40.630.30">
    <property type="match status" value="1"/>
</dbReference>
<gene>
    <name evidence="4" type="ORF">HSCHL_0508</name>
    <name evidence="2" type="ORF">KM312_00850</name>
    <name evidence="3" type="ORF">SA87_02775</name>
</gene>
<evidence type="ECO:0000313" key="2">
    <source>
        <dbReference type="EMBL" id="MBT9281211.1"/>
    </source>
</evidence>
<evidence type="ECO:0000313" key="4">
    <source>
        <dbReference type="EMBL" id="PTQ54229.1"/>
    </source>
</evidence>
<keyword evidence="4" id="KW-0808">Transferase</keyword>
<reference evidence="4 6" key="2">
    <citation type="submission" date="2017-08" db="EMBL/GenBank/DDBJ databases">
        <title>Burning lignite coal seam in the remote Altai Mountains harbors a hydrogen-driven thermophilic microbial community.</title>
        <authorList>
            <person name="Kadnikov V.V."/>
            <person name="Mardanov A.V."/>
            <person name="Ivasenko D."/>
            <person name="Beletsky A.V."/>
            <person name="Karnachuk O.V."/>
            <person name="Ravin N.V."/>
        </authorList>
    </citation>
    <scope>NUCLEOTIDE SEQUENCE [LARGE SCALE GENOMIC DNA]</scope>
    <source>
        <strain evidence="4">AL33</strain>
    </source>
</reference>
<feature type="domain" description="N-acetyltransferase" evidence="1">
    <location>
        <begin position="7"/>
        <end position="146"/>
    </location>
</feature>
<name>A0A179IMI3_HYDSH</name>
<dbReference type="Pfam" id="PF00583">
    <property type="entry name" value="Acetyltransf_1"/>
    <property type="match status" value="1"/>
</dbReference>
<dbReference type="InterPro" id="IPR000182">
    <property type="entry name" value="GNAT_dom"/>
</dbReference>
<evidence type="ECO:0000313" key="6">
    <source>
        <dbReference type="Proteomes" id="UP000244180"/>
    </source>
</evidence>
<dbReference type="AlphaFoldDB" id="A0A179IMI3"/>
<proteinExistence type="predicted"/>
<evidence type="ECO:0000313" key="3">
    <source>
        <dbReference type="EMBL" id="OAR03575.1"/>
    </source>
</evidence>
<reference evidence="3 5" key="1">
    <citation type="submission" date="2015-09" db="EMBL/GenBank/DDBJ databases">
        <title>Draft genome sequence of Hydrogenibacillus schlegelii DSM 2000.</title>
        <authorList>
            <person name="Hemp J."/>
        </authorList>
    </citation>
    <scope>NUCLEOTIDE SEQUENCE [LARGE SCALE GENOMIC DNA]</scope>
    <source>
        <strain evidence="3 5">MA 48</strain>
    </source>
</reference>
<dbReference type="PROSITE" id="PS51186">
    <property type="entry name" value="GNAT"/>
    <property type="match status" value="1"/>
</dbReference>
<dbReference type="EMBL" id="JAHHQF010000037">
    <property type="protein sequence ID" value="MBT9281211.1"/>
    <property type="molecule type" value="Genomic_DNA"/>
</dbReference>
<evidence type="ECO:0000313" key="5">
    <source>
        <dbReference type="Proteomes" id="UP000243024"/>
    </source>
</evidence>
<dbReference type="Proteomes" id="UP000244180">
    <property type="component" value="Unassembled WGS sequence"/>
</dbReference>
<dbReference type="SUPFAM" id="SSF55729">
    <property type="entry name" value="Acyl-CoA N-acyltransferases (Nat)"/>
    <property type="match status" value="1"/>
</dbReference>
<dbReference type="EMBL" id="PEBV01000005">
    <property type="protein sequence ID" value="PTQ54229.1"/>
    <property type="molecule type" value="Genomic_DNA"/>
</dbReference>
<dbReference type="GO" id="GO:0016747">
    <property type="term" value="F:acyltransferase activity, transferring groups other than amino-acyl groups"/>
    <property type="evidence" value="ECO:0007669"/>
    <property type="project" value="InterPro"/>
</dbReference>
<dbReference type="Proteomes" id="UP000243024">
    <property type="component" value="Unassembled WGS sequence"/>
</dbReference>
<dbReference type="STRING" id="1484.SA87_02775"/>
<protein>
    <submittedName>
        <fullName evidence="2 4">Acetyltransferase</fullName>
    </submittedName>
</protein>
<sequence>MREAGEIRIEELVGEAAEQAAYRLMHQLRHHLNEADYRAHLKAMRAFGYRLFGLFVEDDLVSLAGGYILHSFYNGRYFYLLDLVTDVSRRSQGYGEKLLAYVERWAEEQGCEKLEITSGLAREEAHRFYEEKMGYLKASYIFRRAF</sequence>
<evidence type="ECO:0000259" key="1">
    <source>
        <dbReference type="PROSITE" id="PS51186"/>
    </source>
</evidence>
<dbReference type="EMBL" id="JXBB01000055">
    <property type="protein sequence ID" value="OAR03575.1"/>
    <property type="molecule type" value="Genomic_DNA"/>
</dbReference>